<dbReference type="GO" id="GO:0000271">
    <property type="term" value="P:polysaccharide biosynthetic process"/>
    <property type="evidence" value="ECO:0007669"/>
    <property type="project" value="InterPro"/>
</dbReference>
<keyword evidence="2" id="KW-0560">Oxidoreductase</keyword>
<keyword evidence="7" id="KW-1185">Reference proteome</keyword>
<feature type="domain" description="UDP-glucose/GDP-mannose dehydrogenase C-terminal" evidence="5">
    <location>
        <begin position="319"/>
        <end position="419"/>
    </location>
</feature>
<dbReference type="NCBIfam" id="TIGR03026">
    <property type="entry name" value="NDP-sugDHase"/>
    <property type="match status" value="1"/>
</dbReference>
<dbReference type="PANTHER" id="PTHR43491:SF2">
    <property type="entry name" value="UDP-N-ACETYL-D-MANNOSAMINE DEHYDROGENASE"/>
    <property type="match status" value="1"/>
</dbReference>
<dbReference type="GO" id="GO:0016628">
    <property type="term" value="F:oxidoreductase activity, acting on the CH-CH group of donors, NAD or NADP as acceptor"/>
    <property type="evidence" value="ECO:0007669"/>
    <property type="project" value="InterPro"/>
</dbReference>
<dbReference type="Gene3D" id="3.40.50.720">
    <property type="entry name" value="NAD(P)-binding Rossmann-like Domain"/>
    <property type="match status" value="2"/>
</dbReference>
<dbReference type="InterPro" id="IPR036220">
    <property type="entry name" value="UDP-Glc/GDP-Man_DH_C_sf"/>
</dbReference>
<dbReference type="GO" id="GO:0051287">
    <property type="term" value="F:NAD binding"/>
    <property type="evidence" value="ECO:0007669"/>
    <property type="project" value="InterPro"/>
</dbReference>
<proteinExistence type="inferred from homology"/>
<dbReference type="SMART" id="SM00984">
    <property type="entry name" value="UDPG_MGDP_dh_C"/>
    <property type="match status" value="1"/>
</dbReference>
<dbReference type="NCBIfam" id="NF011729">
    <property type="entry name" value="PRK15182.1"/>
    <property type="match status" value="1"/>
</dbReference>
<dbReference type="InterPro" id="IPR014026">
    <property type="entry name" value="UDP-Glc/GDP-Man_DH_dimer"/>
</dbReference>
<dbReference type="InterPro" id="IPR001732">
    <property type="entry name" value="UDP-Glc/GDP-Man_DH_N"/>
</dbReference>
<accession>A0A0W0ZTY2</accession>
<evidence type="ECO:0000256" key="2">
    <source>
        <dbReference type="ARBA" id="ARBA00023002"/>
    </source>
</evidence>
<reference evidence="6 7" key="1">
    <citation type="submission" date="2015-11" db="EMBL/GenBank/DDBJ databases">
        <title>Genomic analysis of 38 Legionella species identifies large and diverse effector repertoires.</title>
        <authorList>
            <person name="Burstein D."/>
            <person name="Amaro F."/>
            <person name="Zusman T."/>
            <person name="Lifshitz Z."/>
            <person name="Cohen O."/>
            <person name="Gilbert J.A."/>
            <person name="Pupko T."/>
            <person name="Shuman H.A."/>
            <person name="Segal G."/>
        </authorList>
    </citation>
    <scope>NUCLEOTIDE SEQUENCE [LARGE SCALE GENOMIC DNA]</scope>
    <source>
        <strain evidence="6 7">ATCC 49180</strain>
    </source>
</reference>
<evidence type="ECO:0000313" key="7">
    <source>
        <dbReference type="Proteomes" id="UP000054693"/>
    </source>
</evidence>
<evidence type="ECO:0000256" key="4">
    <source>
        <dbReference type="PIRNR" id="PIRNR000124"/>
    </source>
</evidence>
<evidence type="ECO:0000259" key="5">
    <source>
        <dbReference type="SMART" id="SM00984"/>
    </source>
</evidence>
<dbReference type="PIRSF" id="PIRSF000124">
    <property type="entry name" value="UDPglc_GDPman_dh"/>
    <property type="match status" value="1"/>
</dbReference>
<dbReference type="PATRIC" id="fig|40335.7.peg.92"/>
<dbReference type="RefSeq" id="WP_058519404.1">
    <property type="nucleotide sequence ID" value="NZ_CAAAIP010000005.1"/>
</dbReference>
<gene>
    <name evidence="6" type="ORF">Ltuc_0090</name>
</gene>
<organism evidence="6 7">
    <name type="scientific">Legionella tucsonensis</name>
    <dbReference type="NCBI Taxonomy" id="40335"/>
    <lineage>
        <taxon>Bacteria</taxon>
        <taxon>Pseudomonadati</taxon>
        <taxon>Pseudomonadota</taxon>
        <taxon>Gammaproteobacteria</taxon>
        <taxon>Legionellales</taxon>
        <taxon>Legionellaceae</taxon>
        <taxon>Legionella</taxon>
    </lineage>
</organism>
<dbReference type="AlphaFoldDB" id="A0A0W0ZTY2"/>
<keyword evidence="3" id="KW-0520">NAD</keyword>
<evidence type="ECO:0000256" key="1">
    <source>
        <dbReference type="ARBA" id="ARBA00006601"/>
    </source>
</evidence>
<sequence length="426" mass="47855">MLTSVEERKLAVVGLGYVGLPLAVEFGKVRSVMGFDINEKRINELKRGHDSTLEVSKAELHEASHLYLTAKPAEIAFCDTYVITVPTPIDEYKQPNFLPLIQASEMIGSLLQPENVVVYESTVYPGAIEQVCVPVLERVSGLKFNEDFYVGYSPERVNPGDKHHRITTIMKVTSGSTPEVANIVDALYKEIITAGTHKAESIQVAEAAKVIENTQRDLNIALINELAIIFNKLNIDTEAVLKAAETKWNFLSFRPGLVGGHCIGVDPYYLTHKAQAIGYHPEIILAGRRLNDAMGSYVVSQLIKSMLKERIHVEGSRILVMGLTFKENCPDIRNTRVIDIITELKEYNVAVDIYDPWVANEDVEFEYGISLIEQPNRGEYDGIILAVAHQQFKEFGIEVIRSFGKERHILYDLKYLYPANMTDLRL</sequence>
<dbReference type="SUPFAM" id="SSF51735">
    <property type="entry name" value="NAD(P)-binding Rossmann-fold domains"/>
    <property type="match status" value="1"/>
</dbReference>
<dbReference type="Pfam" id="PF03721">
    <property type="entry name" value="UDPG_MGDP_dh_N"/>
    <property type="match status" value="1"/>
</dbReference>
<dbReference type="InterPro" id="IPR036291">
    <property type="entry name" value="NAD(P)-bd_dom_sf"/>
</dbReference>
<evidence type="ECO:0000256" key="3">
    <source>
        <dbReference type="ARBA" id="ARBA00023027"/>
    </source>
</evidence>
<dbReference type="Pfam" id="PF03720">
    <property type="entry name" value="UDPG_MGDP_dh_C"/>
    <property type="match status" value="1"/>
</dbReference>
<dbReference type="EMBL" id="LNZA01000001">
    <property type="protein sequence ID" value="KTD72243.1"/>
    <property type="molecule type" value="Genomic_DNA"/>
</dbReference>
<dbReference type="PIRSF" id="PIRSF500136">
    <property type="entry name" value="UDP_ManNAc_DH"/>
    <property type="match status" value="1"/>
</dbReference>
<dbReference type="OrthoDB" id="9803238at2"/>
<dbReference type="SUPFAM" id="SSF52413">
    <property type="entry name" value="UDP-glucose/GDP-mannose dehydrogenase C-terminal domain"/>
    <property type="match status" value="1"/>
</dbReference>
<dbReference type="Pfam" id="PF00984">
    <property type="entry name" value="UDPG_MGDP_dh"/>
    <property type="match status" value="1"/>
</dbReference>
<protein>
    <submittedName>
        <fullName evidence="6">UDP-glucose/GDP-mannose dehydrogenase</fullName>
    </submittedName>
</protein>
<evidence type="ECO:0000313" key="6">
    <source>
        <dbReference type="EMBL" id="KTD72243.1"/>
    </source>
</evidence>
<dbReference type="GO" id="GO:0016616">
    <property type="term" value="F:oxidoreductase activity, acting on the CH-OH group of donors, NAD or NADP as acceptor"/>
    <property type="evidence" value="ECO:0007669"/>
    <property type="project" value="InterPro"/>
</dbReference>
<dbReference type="SUPFAM" id="SSF48179">
    <property type="entry name" value="6-phosphogluconate dehydrogenase C-terminal domain-like"/>
    <property type="match status" value="1"/>
</dbReference>
<dbReference type="STRING" id="40335.Ltuc_0090"/>
<dbReference type="InterPro" id="IPR017476">
    <property type="entry name" value="UDP-Glc/GDP-Man"/>
</dbReference>
<comment type="similarity">
    <text evidence="1 4">Belongs to the UDP-glucose/GDP-mannose dehydrogenase family.</text>
</comment>
<name>A0A0W0ZTY2_9GAMM</name>
<dbReference type="Proteomes" id="UP000054693">
    <property type="component" value="Unassembled WGS sequence"/>
</dbReference>
<dbReference type="InterPro" id="IPR028359">
    <property type="entry name" value="UDP_ManNAc/GlcNAc_DH"/>
</dbReference>
<dbReference type="InterPro" id="IPR008927">
    <property type="entry name" value="6-PGluconate_DH-like_C_sf"/>
</dbReference>
<comment type="caution">
    <text evidence="6">The sequence shown here is derived from an EMBL/GenBank/DDBJ whole genome shotgun (WGS) entry which is preliminary data.</text>
</comment>
<dbReference type="InterPro" id="IPR014027">
    <property type="entry name" value="UDP-Glc/GDP-Man_DH_C"/>
</dbReference>
<dbReference type="PANTHER" id="PTHR43491">
    <property type="entry name" value="UDP-N-ACETYL-D-MANNOSAMINE DEHYDROGENASE"/>
    <property type="match status" value="1"/>
</dbReference>